<dbReference type="Pfam" id="PF00198">
    <property type="entry name" value="2-oxoacid_dh"/>
    <property type="match status" value="1"/>
</dbReference>
<dbReference type="GO" id="GO:0006086">
    <property type="term" value="P:pyruvate decarboxylation to acetyl-CoA"/>
    <property type="evidence" value="ECO:0007669"/>
    <property type="project" value="InterPro"/>
</dbReference>
<proteinExistence type="inferred from homology"/>
<dbReference type="GO" id="GO:0004742">
    <property type="term" value="F:dihydrolipoyllysine-residue acetyltransferase activity"/>
    <property type="evidence" value="ECO:0007669"/>
    <property type="project" value="UniProtKB-UniRule"/>
</dbReference>
<evidence type="ECO:0000256" key="2">
    <source>
        <dbReference type="ARBA" id="ARBA00022679"/>
    </source>
</evidence>
<name>A0A2X0MGM6_9BASI</name>
<protein>
    <recommendedName>
        <fullName evidence="6">Acetyltransferase component of pyruvate dehydrogenase complex</fullName>
        <ecNumber evidence="6">2.3.1.12</ecNumber>
    </recommendedName>
</protein>
<dbReference type="InterPro" id="IPR006257">
    <property type="entry name" value="LAT1"/>
</dbReference>
<dbReference type="PROSITE" id="PS00189">
    <property type="entry name" value="LIPOYL"/>
    <property type="match status" value="1"/>
</dbReference>
<dbReference type="InterPro" id="IPR023213">
    <property type="entry name" value="CAT-like_dom_sf"/>
</dbReference>
<dbReference type="CDD" id="cd06849">
    <property type="entry name" value="lipoyl_domain"/>
    <property type="match status" value="1"/>
</dbReference>
<evidence type="ECO:0000256" key="7">
    <source>
        <dbReference type="SAM" id="MobiDB-lite"/>
    </source>
</evidence>
<dbReference type="FunFam" id="2.40.50.100:FF:000010">
    <property type="entry name" value="Acetyltransferase component of pyruvate dehydrogenase complex"/>
    <property type="match status" value="1"/>
</dbReference>
<feature type="compositionally biased region" description="Basic and acidic residues" evidence="7">
    <location>
        <begin position="137"/>
        <end position="168"/>
    </location>
</feature>
<gene>
    <name evidence="10" type="primary">BQ5605_C008g05230</name>
    <name evidence="10" type="ORF">BQ5605_C008G05230</name>
</gene>
<dbReference type="InterPro" id="IPR000089">
    <property type="entry name" value="Biotin_lipoyl"/>
</dbReference>
<dbReference type="PROSITE" id="PS50968">
    <property type="entry name" value="BIOTINYL_LIPOYL"/>
    <property type="match status" value="1"/>
</dbReference>
<dbReference type="InterPro" id="IPR036625">
    <property type="entry name" value="E3-bd_dom_sf"/>
</dbReference>
<dbReference type="InterPro" id="IPR001078">
    <property type="entry name" value="2-oxoacid_DH_actylTfrase"/>
</dbReference>
<dbReference type="EC" id="2.3.1.12" evidence="6"/>
<keyword evidence="5 6" id="KW-0012">Acyltransferase</keyword>
<feature type="region of interest" description="Disordered" evidence="7">
    <location>
        <begin position="222"/>
        <end position="252"/>
    </location>
</feature>
<dbReference type="STRING" id="796604.A0A2X0MGM6"/>
<dbReference type="EMBL" id="FQNC01000048">
    <property type="protein sequence ID" value="SGY79820.1"/>
    <property type="molecule type" value="Genomic_DNA"/>
</dbReference>
<evidence type="ECO:0000256" key="6">
    <source>
        <dbReference type="RuleBase" id="RU361137"/>
    </source>
</evidence>
<keyword evidence="11" id="KW-1185">Reference proteome</keyword>
<comment type="subcellular location">
    <subcellularLocation>
        <location evidence="6">Mitochondrion</location>
    </subcellularLocation>
</comment>
<dbReference type="Pfam" id="PF02817">
    <property type="entry name" value="E3_binding"/>
    <property type="match status" value="1"/>
</dbReference>
<feature type="compositionally biased region" description="Low complexity" evidence="7">
    <location>
        <begin position="126"/>
        <end position="135"/>
    </location>
</feature>
<keyword evidence="2 6" id="KW-0808">Transferase</keyword>
<dbReference type="Pfam" id="PF00364">
    <property type="entry name" value="Biotin_lipoyl"/>
    <property type="match status" value="1"/>
</dbReference>
<feature type="region of interest" description="Disordered" evidence="7">
    <location>
        <begin position="126"/>
        <end position="178"/>
    </location>
</feature>
<feature type="compositionally biased region" description="Low complexity" evidence="7">
    <location>
        <begin position="222"/>
        <end position="245"/>
    </location>
</feature>
<dbReference type="InterPro" id="IPR045257">
    <property type="entry name" value="E2/Pdx1"/>
</dbReference>
<accession>A0A2X0MGM6</accession>
<evidence type="ECO:0000259" key="8">
    <source>
        <dbReference type="PROSITE" id="PS50968"/>
    </source>
</evidence>
<keyword evidence="3 6" id="KW-0450">Lipoyl</keyword>
<evidence type="ECO:0000313" key="10">
    <source>
        <dbReference type="EMBL" id="SGY79820.1"/>
    </source>
</evidence>
<dbReference type="AlphaFoldDB" id="A0A2X0MGM6"/>
<evidence type="ECO:0000259" key="9">
    <source>
        <dbReference type="PROSITE" id="PS51826"/>
    </source>
</evidence>
<comment type="similarity">
    <text evidence="1 6">Belongs to the 2-oxoacid dehydrogenase family.</text>
</comment>
<evidence type="ECO:0000313" key="11">
    <source>
        <dbReference type="Proteomes" id="UP000249464"/>
    </source>
</evidence>
<dbReference type="SUPFAM" id="SSF51230">
    <property type="entry name" value="Single hybrid motif"/>
    <property type="match status" value="1"/>
</dbReference>
<feature type="domain" description="Lipoyl-binding" evidence="8">
    <location>
        <begin position="33"/>
        <end position="109"/>
    </location>
</feature>
<dbReference type="GO" id="GO:0005739">
    <property type="term" value="C:mitochondrion"/>
    <property type="evidence" value="ECO:0007669"/>
    <property type="project" value="UniProtKB-SubCell"/>
</dbReference>
<comment type="cofactor">
    <cofactor evidence="6">
        <name>(R)-lipoate</name>
        <dbReference type="ChEBI" id="CHEBI:83088"/>
    </cofactor>
    <text evidence="6">Binds 1 lipoyl cofactor covalently.</text>
</comment>
<dbReference type="NCBIfam" id="TIGR01349">
    <property type="entry name" value="PDHac_trf_mito"/>
    <property type="match status" value="1"/>
</dbReference>
<dbReference type="FunFam" id="3.30.559.10:FF:000003">
    <property type="entry name" value="Acetyltransferase component of pyruvate dehydrogenase complex"/>
    <property type="match status" value="1"/>
</dbReference>
<feature type="domain" description="Peripheral subunit-binding (PSBD)" evidence="9">
    <location>
        <begin position="180"/>
        <end position="217"/>
    </location>
</feature>
<dbReference type="Gene3D" id="3.30.559.10">
    <property type="entry name" value="Chloramphenicol acetyltransferase-like domain"/>
    <property type="match status" value="1"/>
</dbReference>
<dbReference type="InterPro" id="IPR004167">
    <property type="entry name" value="PSBD"/>
</dbReference>
<comment type="catalytic activity">
    <reaction evidence="6">
        <text>N(6)-[(R)-dihydrolipoyl]-L-lysyl-[protein] + acetyl-CoA = N(6)-[(R)-S(8)-acetyldihydrolipoyl]-L-lysyl-[protein] + CoA</text>
        <dbReference type="Rhea" id="RHEA:17017"/>
        <dbReference type="Rhea" id="RHEA-COMP:10475"/>
        <dbReference type="Rhea" id="RHEA-COMP:10478"/>
        <dbReference type="ChEBI" id="CHEBI:57287"/>
        <dbReference type="ChEBI" id="CHEBI:57288"/>
        <dbReference type="ChEBI" id="CHEBI:83100"/>
        <dbReference type="ChEBI" id="CHEBI:83111"/>
        <dbReference type="EC" id="2.3.1.12"/>
    </reaction>
</comment>
<dbReference type="SUPFAM" id="SSF47005">
    <property type="entry name" value="Peripheral subunit-binding domain of 2-oxo acid dehydrogenase complex"/>
    <property type="match status" value="1"/>
</dbReference>
<dbReference type="Gene3D" id="2.40.50.100">
    <property type="match status" value="1"/>
</dbReference>
<dbReference type="SUPFAM" id="SSF52777">
    <property type="entry name" value="CoA-dependent acyltransferases"/>
    <property type="match status" value="1"/>
</dbReference>
<dbReference type="Proteomes" id="UP000249464">
    <property type="component" value="Unassembled WGS sequence"/>
</dbReference>
<dbReference type="Gene3D" id="4.10.320.10">
    <property type="entry name" value="E3-binding domain"/>
    <property type="match status" value="1"/>
</dbReference>
<dbReference type="GO" id="GO:0045254">
    <property type="term" value="C:pyruvate dehydrogenase complex"/>
    <property type="evidence" value="ECO:0007669"/>
    <property type="project" value="UniProtKB-UniRule"/>
</dbReference>
<organism evidence="10 11">
    <name type="scientific">Microbotryum silenes-dioicae</name>
    <dbReference type="NCBI Taxonomy" id="796604"/>
    <lineage>
        <taxon>Eukaryota</taxon>
        <taxon>Fungi</taxon>
        <taxon>Dikarya</taxon>
        <taxon>Basidiomycota</taxon>
        <taxon>Pucciniomycotina</taxon>
        <taxon>Microbotryomycetes</taxon>
        <taxon>Microbotryales</taxon>
        <taxon>Microbotryaceae</taxon>
        <taxon>Microbotryum</taxon>
    </lineage>
</organism>
<dbReference type="InterPro" id="IPR003016">
    <property type="entry name" value="2-oxoA_DH_lipoyl-BS"/>
</dbReference>
<comment type="function">
    <text evidence="6">The pyruvate dehydrogenase complex catalyzes the overall conversion of pyruvate to acetyl-CoA and CO(2).</text>
</comment>
<evidence type="ECO:0000256" key="1">
    <source>
        <dbReference type="ARBA" id="ARBA00007317"/>
    </source>
</evidence>
<evidence type="ECO:0000256" key="3">
    <source>
        <dbReference type="ARBA" id="ARBA00022823"/>
    </source>
</evidence>
<evidence type="ECO:0000256" key="4">
    <source>
        <dbReference type="ARBA" id="ARBA00022946"/>
    </source>
</evidence>
<dbReference type="InterPro" id="IPR011053">
    <property type="entry name" value="Single_hybrid_motif"/>
</dbReference>
<keyword evidence="4" id="KW-0809">Transit peptide</keyword>
<dbReference type="PANTHER" id="PTHR23151">
    <property type="entry name" value="DIHYDROLIPOAMIDE ACETYL/SUCCINYL-TRANSFERASE-RELATED"/>
    <property type="match status" value="1"/>
</dbReference>
<dbReference type="PANTHER" id="PTHR23151:SF90">
    <property type="entry name" value="DIHYDROLIPOYLLYSINE-RESIDUE ACETYLTRANSFERASE COMPONENT OF PYRUVATE DEHYDROGENASE COMPLEX, MITOCHONDRIAL-RELATED"/>
    <property type="match status" value="1"/>
</dbReference>
<sequence>MIRQLVQQRARSLARSSLSSPRYLHATSRSHALTKFMFPAMSPTMTEGGIASWKKKEGEAFAPGDVLLEIETDKATMDVEAQDEGVLGKIIVGDGAKGVKVGSIVAILAEEGDDVSEAAIKALTEDGAGEAAPAEVAEDKPQEKASETPEPKKQETKSETPSAPKKESSMQPSGDHPVILASPLAKRLALEQGIPLAKIKGSGPGGRIVKADIESYKPEAPKAAAASSSSSAPAPSTSSSAAPAKFTDTPVSNMRRTIASRLTDSKSGTPHYYLTTEISMDRVAKLRDVFNSAAKSAEAAGGVNDGVKTGTKLSFNDFVVKASALALNDVPEVNSGWHGDFVRQYHTADISVAVATPNGLITPIIPDVGAKGLATVSTLTKQLAGKARDGKLKPEEYQGGSFTISNLGMFGVESFTAIINPPQSCILAVGATEKKLVLDPESEKGFKEVSVMKVTLSCDHRVVDGAIGARWLKSFKAYLESPLSFML</sequence>
<reference evidence="10 11" key="1">
    <citation type="submission" date="2016-11" db="EMBL/GenBank/DDBJ databases">
        <authorList>
            <person name="Jaros S."/>
            <person name="Januszkiewicz K."/>
            <person name="Wedrychowicz H."/>
        </authorList>
    </citation>
    <scope>NUCLEOTIDE SEQUENCE [LARGE SCALE GENOMIC DNA]</scope>
</reference>
<dbReference type="PROSITE" id="PS51826">
    <property type="entry name" value="PSBD"/>
    <property type="match status" value="1"/>
</dbReference>
<evidence type="ECO:0000256" key="5">
    <source>
        <dbReference type="ARBA" id="ARBA00023315"/>
    </source>
</evidence>